<organism evidence="2 3">
    <name type="scientific">Promicromonospora soli</name>
    <dbReference type="NCBI Taxonomy" id="2035533"/>
    <lineage>
        <taxon>Bacteria</taxon>
        <taxon>Bacillati</taxon>
        <taxon>Actinomycetota</taxon>
        <taxon>Actinomycetes</taxon>
        <taxon>Micrococcales</taxon>
        <taxon>Promicromonosporaceae</taxon>
        <taxon>Promicromonospora</taxon>
    </lineage>
</organism>
<dbReference type="EMBL" id="BNAS01000008">
    <property type="protein sequence ID" value="GHH79026.1"/>
    <property type="molecule type" value="Genomic_DNA"/>
</dbReference>
<evidence type="ECO:0000256" key="1">
    <source>
        <dbReference type="SAM" id="MobiDB-lite"/>
    </source>
</evidence>
<dbReference type="Proteomes" id="UP000627369">
    <property type="component" value="Unassembled WGS sequence"/>
</dbReference>
<proteinExistence type="predicted"/>
<gene>
    <name evidence="2" type="ORF">GCM10017772_43920</name>
</gene>
<feature type="compositionally biased region" description="Basic and acidic residues" evidence="1">
    <location>
        <begin position="47"/>
        <end position="56"/>
    </location>
</feature>
<evidence type="ECO:0000313" key="2">
    <source>
        <dbReference type="EMBL" id="GHH79026.1"/>
    </source>
</evidence>
<reference evidence="2" key="1">
    <citation type="journal article" date="2014" name="Int. J. Syst. Evol. Microbiol.">
        <title>Complete genome sequence of Corynebacterium casei LMG S-19264T (=DSM 44701T), isolated from a smear-ripened cheese.</title>
        <authorList>
            <consortium name="US DOE Joint Genome Institute (JGI-PGF)"/>
            <person name="Walter F."/>
            <person name="Albersmeier A."/>
            <person name="Kalinowski J."/>
            <person name="Ruckert C."/>
        </authorList>
    </citation>
    <scope>NUCLEOTIDE SEQUENCE</scope>
    <source>
        <strain evidence="2">CGMCC 4.7398</strain>
    </source>
</reference>
<comment type="caution">
    <text evidence="2">The sequence shown here is derived from an EMBL/GenBank/DDBJ whole genome shotgun (WGS) entry which is preliminary data.</text>
</comment>
<name>A0A919G721_9MICO</name>
<reference evidence="2" key="2">
    <citation type="submission" date="2020-09" db="EMBL/GenBank/DDBJ databases">
        <authorList>
            <person name="Sun Q."/>
            <person name="Zhou Y."/>
        </authorList>
    </citation>
    <scope>NUCLEOTIDE SEQUENCE</scope>
    <source>
        <strain evidence="2">CGMCC 4.7398</strain>
    </source>
</reference>
<sequence length="56" mass="6272">MLDTHVEIDQVDPDTSYDLTHRALTGRRLPSGYRQTEPGAVPSDPNRPADPDRPPF</sequence>
<keyword evidence="3" id="KW-1185">Reference proteome</keyword>
<evidence type="ECO:0000313" key="3">
    <source>
        <dbReference type="Proteomes" id="UP000627369"/>
    </source>
</evidence>
<dbReference type="AlphaFoldDB" id="A0A919G721"/>
<accession>A0A919G721</accession>
<protein>
    <submittedName>
        <fullName evidence="2">Uncharacterized protein</fullName>
    </submittedName>
</protein>
<feature type="region of interest" description="Disordered" evidence="1">
    <location>
        <begin position="17"/>
        <end position="56"/>
    </location>
</feature>